<feature type="chain" id="PRO_5003983530" description="Lipoprotein" evidence="1">
    <location>
        <begin position="27"/>
        <end position="418"/>
    </location>
</feature>
<dbReference type="OrthoDB" id="5379261at2"/>
<accession>L7UD24</accession>
<dbReference type="SUPFAM" id="SSF49464">
    <property type="entry name" value="Carboxypeptidase regulatory domain-like"/>
    <property type="match status" value="1"/>
</dbReference>
<evidence type="ECO:0000256" key="1">
    <source>
        <dbReference type="SAM" id="SignalP"/>
    </source>
</evidence>
<feature type="signal peptide" evidence="1">
    <location>
        <begin position="1"/>
        <end position="26"/>
    </location>
</feature>
<organism evidence="2 3">
    <name type="scientific">Myxococcus stipitatus (strain DSM 14675 / JCM 12634 / Mx s8)</name>
    <dbReference type="NCBI Taxonomy" id="1278073"/>
    <lineage>
        <taxon>Bacteria</taxon>
        <taxon>Pseudomonadati</taxon>
        <taxon>Myxococcota</taxon>
        <taxon>Myxococcia</taxon>
        <taxon>Myxococcales</taxon>
        <taxon>Cystobacterineae</taxon>
        <taxon>Myxococcaceae</taxon>
        <taxon>Myxococcus</taxon>
    </lineage>
</organism>
<dbReference type="PROSITE" id="PS51257">
    <property type="entry name" value="PROKAR_LIPOPROTEIN"/>
    <property type="match status" value="1"/>
</dbReference>
<reference evidence="2 3" key="1">
    <citation type="journal article" date="2013" name="Genome Announc.">
        <title>Complete genome sequence of Myxococcus stipitatus strain DSM 14675, a fruiting myxobacterium.</title>
        <authorList>
            <person name="Huntley S."/>
            <person name="Kneip S."/>
            <person name="Treuner-Lange A."/>
            <person name="Sogaard-Andersen L."/>
        </authorList>
    </citation>
    <scope>NUCLEOTIDE SEQUENCE [LARGE SCALE GENOMIC DNA]</scope>
    <source>
        <strain evidence="3">DSM 14675 / JCM 12634 / Mx s8</strain>
    </source>
</reference>
<sequence length="418" mass="42584">MRLSRIAGRQWLWLCGLLGGAAMMGAGCGVPDASVEPQPSAEMSTSLGPCVPSTSGTTVCGAVVTAVGVPIAGAQVDLRGTRTVTAADGSFSVAAAVPVGAPLTITAPGYMPHVGAVTRNVLGATFVLHPLHRQTFTGGTATVTDPRSGASVTLNLASLQGASASDQPVPPFTVGVRFIDTGFLAMPGSDGAVNLTGQQVFLETRGAIYTEVRDSRGTLLKLRAGATAQVFIPLTRDMAGTAPANIALWSMPVGSNQWAQQPSNATRSANQNQCSSRATVTCNVDDCNRISTSGFRGNTNEIGFINADIEKTNPACLRIDVNAAALPPGTVLPICLELEIPIPSGGSQTRNICVGAGTDILYNLPFNTNLTVRQAAGMGCPPPPGTSVTVNTGAPWGGTGVPASPSQCNGVLTLPPLP</sequence>
<dbReference type="eggNOG" id="COG5184">
    <property type="taxonomic scope" value="Bacteria"/>
</dbReference>
<dbReference type="InterPro" id="IPR008969">
    <property type="entry name" value="CarboxyPept-like_regulatory"/>
</dbReference>
<dbReference type="KEGG" id="msd:MYSTI_04492"/>
<dbReference type="HOGENOM" id="CLU_608209_0_0_7"/>
<evidence type="ECO:0008006" key="4">
    <source>
        <dbReference type="Google" id="ProtNLM"/>
    </source>
</evidence>
<dbReference type="STRING" id="1278073.MYSTI_04492"/>
<keyword evidence="3" id="KW-1185">Reference proteome</keyword>
<dbReference type="Proteomes" id="UP000011131">
    <property type="component" value="Chromosome"/>
</dbReference>
<evidence type="ECO:0000313" key="2">
    <source>
        <dbReference type="EMBL" id="AGC45785.1"/>
    </source>
</evidence>
<gene>
    <name evidence="2" type="ordered locus">MYSTI_04492</name>
</gene>
<dbReference type="EMBL" id="CP004025">
    <property type="protein sequence ID" value="AGC45785.1"/>
    <property type="molecule type" value="Genomic_DNA"/>
</dbReference>
<dbReference type="PATRIC" id="fig|1278073.3.peg.4558"/>
<name>L7UD24_MYXSD</name>
<dbReference type="AlphaFoldDB" id="L7UD24"/>
<keyword evidence="1" id="KW-0732">Signal</keyword>
<dbReference type="Gene3D" id="2.60.40.1120">
    <property type="entry name" value="Carboxypeptidase-like, regulatory domain"/>
    <property type="match status" value="1"/>
</dbReference>
<protein>
    <recommendedName>
        <fullName evidence="4">Lipoprotein</fullName>
    </recommendedName>
</protein>
<proteinExistence type="predicted"/>
<evidence type="ECO:0000313" key="3">
    <source>
        <dbReference type="Proteomes" id="UP000011131"/>
    </source>
</evidence>